<feature type="transmembrane region" description="Helical" evidence="2">
    <location>
        <begin position="114"/>
        <end position="132"/>
    </location>
</feature>
<evidence type="ECO:0000313" key="4">
    <source>
        <dbReference type="EMBL" id="KRL20810.1"/>
    </source>
</evidence>
<feature type="transmembrane region" description="Helical" evidence="2">
    <location>
        <begin position="144"/>
        <end position="163"/>
    </location>
</feature>
<dbReference type="SUPFAM" id="SSF47413">
    <property type="entry name" value="lambda repressor-like DNA-binding domains"/>
    <property type="match status" value="1"/>
</dbReference>
<dbReference type="EMBL" id="AZEB01000020">
    <property type="protein sequence ID" value="KRL20810.1"/>
    <property type="molecule type" value="Genomic_DNA"/>
</dbReference>
<dbReference type="PATRIC" id="fig|1423766.4.peg.1251"/>
<dbReference type="Proteomes" id="UP000051439">
    <property type="component" value="Unassembled WGS sequence"/>
</dbReference>
<feature type="transmembrane region" description="Helical" evidence="2">
    <location>
        <begin position="175"/>
        <end position="195"/>
    </location>
</feature>
<protein>
    <submittedName>
        <fullName evidence="4">DNA-binding helix-turn-helix protein</fullName>
    </submittedName>
</protein>
<keyword evidence="5" id="KW-1185">Reference proteome</keyword>
<accession>A0A0R1NTJ6</accession>
<dbReference type="RefSeq" id="WP_054655371.1">
    <property type="nucleotide sequence ID" value="NZ_AZEB01000020.1"/>
</dbReference>
<gene>
    <name evidence="4" type="ORF">FC98_GL001215</name>
</gene>
<dbReference type="CDD" id="cd00093">
    <property type="entry name" value="HTH_XRE"/>
    <property type="match status" value="1"/>
</dbReference>
<dbReference type="Gene3D" id="1.10.260.40">
    <property type="entry name" value="lambda repressor-like DNA-binding domains"/>
    <property type="match status" value="1"/>
</dbReference>
<evidence type="ECO:0000313" key="5">
    <source>
        <dbReference type="Proteomes" id="UP000051439"/>
    </source>
</evidence>
<feature type="domain" description="HTH cro/C1-type" evidence="3">
    <location>
        <begin position="7"/>
        <end position="61"/>
    </location>
</feature>
<proteinExistence type="predicted"/>
<dbReference type="InterPro" id="IPR001387">
    <property type="entry name" value="Cro/C1-type_HTH"/>
</dbReference>
<dbReference type="PANTHER" id="PTHR46558:SF15">
    <property type="entry name" value="HELIX-TURN-HELIX DOMAIN PROTEIN"/>
    <property type="match status" value="1"/>
</dbReference>
<name>A0A0R1NTJ6_9LACO</name>
<feature type="transmembrane region" description="Helical" evidence="2">
    <location>
        <begin position="90"/>
        <end position="108"/>
    </location>
</feature>
<organism evidence="4 5">
    <name type="scientific">Lentilactobacillus kisonensis DSM 19906 = JCM 15041</name>
    <dbReference type="NCBI Taxonomy" id="1423766"/>
    <lineage>
        <taxon>Bacteria</taxon>
        <taxon>Bacillati</taxon>
        <taxon>Bacillota</taxon>
        <taxon>Bacilli</taxon>
        <taxon>Lactobacillales</taxon>
        <taxon>Lactobacillaceae</taxon>
        <taxon>Lentilactobacillus</taxon>
    </lineage>
</organism>
<keyword evidence="2" id="KW-0812">Transmembrane</keyword>
<dbReference type="GO" id="GO:0003677">
    <property type="term" value="F:DNA binding"/>
    <property type="evidence" value="ECO:0007669"/>
    <property type="project" value="UniProtKB-KW"/>
</dbReference>
<evidence type="ECO:0000256" key="2">
    <source>
        <dbReference type="SAM" id="Phobius"/>
    </source>
</evidence>
<dbReference type="PANTHER" id="PTHR46558">
    <property type="entry name" value="TRACRIPTIONAL REGULATORY PROTEIN-RELATED-RELATED"/>
    <property type="match status" value="1"/>
</dbReference>
<sequence length="201" mass="22712">MDFGSKIKAARQDNGFTQKEIAEKLHVSRKTISSWETGRSYPDIGTLVKLSDIYQISLDKLLREDSTMIKHYDKQNAATRHDILLGRGSYYLNVLLLLVTLLARTKLLHPELKYAGLLLLINLVVLVSYFDFHNFFSNKRCKVAFFTIGMIFLAVLIMLTILQMPNISAYAMGDAIGSIFAILALTVSFLMAVFGKTYMTN</sequence>
<dbReference type="Pfam" id="PF01381">
    <property type="entry name" value="HTH_3"/>
    <property type="match status" value="1"/>
</dbReference>
<comment type="caution">
    <text evidence="4">The sequence shown here is derived from an EMBL/GenBank/DDBJ whole genome shotgun (WGS) entry which is preliminary data.</text>
</comment>
<dbReference type="InterPro" id="IPR010982">
    <property type="entry name" value="Lambda_DNA-bd_dom_sf"/>
</dbReference>
<dbReference type="AlphaFoldDB" id="A0A0R1NTJ6"/>
<keyword evidence="2" id="KW-1133">Transmembrane helix</keyword>
<evidence type="ECO:0000256" key="1">
    <source>
        <dbReference type="ARBA" id="ARBA00023125"/>
    </source>
</evidence>
<dbReference type="SMART" id="SM00530">
    <property type="entry name" value="HTH_XRE"/>
    <property type="match status" value="1"/>
</dbReference>
<evidence type="ECO:0000259" key="3">
    <source>
        <dbReference type="PROSITE" id="PS50943"/>
    </source>
</evidence>
<reference evidence="4 5" key="1">
    <citation type="journal article" date="2015" name="Genome Announc.">
        <title>Expanding the biotechnology potential of lactobacilli through comparative genomics of 213 strains and associated genera.</title>
        <authorList>
            <person name="Sun Z."/>
            <person name="Harris H.M."/>
            <person name="McCann A."/>
            <person name="Guo C."/>
            <person name="Argimon S."/>
            <person name="Zhang W."/>
            <person name="Yang X."/>
            <person name="Jeffery I.B."/>
            <person name="Cooney J.C."/>
            <person name="Kagawa T.F."/>
            <person name="Liu W."/>
            <person name="Song Y."/>
            <person name="Salvetti E."/>
            <person name="Wrobel A."/>
            <person name="Rasinkangas P."/>
            <person name="Parkhill J."/>
            <person name="Rea M.C."/>
            <person name="O'Sullivan O."/>
            <person name="Ritari J."/>
            <person name="Douillard F.P."/>
            <person name="Paul Ross R."/>
            <person name="Yang R."/>
            <person name="Briner A.E."/>
            <person name="Felis G.E."/>
            <person name="de Vos W.M."/>
            <person name="Barrangou R."/>
            <person name="Klaenhammer T.R."/>
            <person name="Caufield P.W."/>
            <person name="Cui Y."/>
            <person name="Zhang H."/>
            <person name="O'Toole P.W."/>
        </authorList>
    </citation>
    <scope>NUCLEOTIDE SEQUENCE [LARGE SCALE GENOMIC DNA]</scope>
    <source>
        <strain evidence="4 5">DSM 19906</strain>
    </source>
</reference>
<dbReference type="PROSITE" id="PS50943">
    <property type="entry name" value="HTH_CROC1"/>
    <property type="match status" value="1"/>
</dbReference>
<keyword evidence="1 4" id="KW-0238">DNA-binding</keyword>
<keyword evidence="2" id="KW-0472">Membrane</keyword>